<keyword evidence="2" id="KW-1185">Reference proteome</keyword>
<protein>
    <recommendedName>
        <fullName evidence="3">AB hydrolase-1 domain-containing protein</fullName>
    </recommendedName>
</protein>
<dbReference type="AlphaFoldDB" id="A0A368HBI5"/>
<dbReference type="SUPFAM" id="SSF53474">
    <property type="entry name" value="alpha/beta-Hydrolases"/>
    <property type="match status" value="1"/>
</dbReference>
<evidence type="ECO:0000313" key="1">
    <source>
        <dbReference type="EMBL" id="RCN52625.1"/>
    </source>
</evidence>
<dbReference type="OrthoDB" id="9974421at2759"/>
<dbReference type="EMBL" id="JOJR01000006">
    <property type="protein sequence ID" value="RCN52625.1"/>
    <property type="molecule type" value="Genomic_DNA"/>
</dbReference>
<reference evidence="1 2" key="1">
    <citation type="submission" date="2014-10" db="EMBL/GenBank/DDBJ databases">
        <title>Draft genome of the hookworm Ancylostoma caninum.</title>
        <authorList>
            <person name="Mitreva M."/>
        </authorList>
    </citation>
    <scope>NUCLEOTIDE SEQUENCE [LARGE SCALE GENOMIC DNA]</scope>
    <source>
        <strain evidence="1 2">Baltimore</strain>
    </source>
</reference>
<proteinExistence type="predicted"/>
<dbReference type="InterPro" id="IPR029058">
    <property type="entry name" value="AB_hydrolase_fold"/>
</dbReference>
<comment type="caution">
    <text evidence="1">The sequence shown here is derived from an EMBL/GenBank/DDBJ whole genome shotgun (WGS) entry which is preliminary data.</text>
</comment>
<organism evidence="1 2">
    <name type="scientific">Ancylostoma caninum</name>
    <name type="common">Dog hookworm</name>
    <dbReference type="NCBI Taxonomy" id="29170"/>
    <lineage>
        <taxon>Eukaryota</taxon>
        <taxon>Metazoa</taxon>
        <taxon>Ecdysozoa</taxon>
        <taxon>Nematoda</taxon>
        <taxon>Chromadorea</taxon>
        <taxon>Rhabditida</taxon>
        <taxon>Rhabditina</taxon>
        <taxon>Rhabditomorpha</taxon>
        <taxon>Strongyloidea</taxon>
        <taxon>Ancylostomatidae</taxon>
        <taxon>Ancylostomatinae</taxon>
        <taxon>Ancylostoma</taxon>
    </lineage>
</organism>
<name>A0A368HBI5_ANCCA</name>
<sequence length="76" mass="8884">MELLMCNGGMGDSWYHHSRYDLKNTVEYVIDVTKQEDIYYVGHSQGTLIMFARLAEDPEFNSKESFNLLQRSELSM</sequence>
<gene>
    <name evidence="1" type="ORF">ANCCAN_01324</name>
</gene>
<accession>A0A368HBI5</accession>
<dbReference type="Proteomes" id="UP000252519">
    <property type="component" value="Unassembled WGS sequence"/>
</dbReference>
<evidence type="ECO:0008006" key="3">
    <source>
        <dbReference type="Google" id="ProtNLM"/>
    </source>
</evidence>
<dbReference type="STRING" id="29170.A0A368HBI5"/>
<evidence type="ECO:0000313" key="2">
    <source>
        <dbReference type="Proteomes" id="UP000252519"/>
    </source>
</evidence>
<dbReference type="PANTHER" id="PTHR11005">
    <property type="entry name" value="LYSOSOMAL ACID LIPASE-RELATED"/>
    <property type="match status" value="1"/>
</dbReference>
<dbReference type="Gene3D" id="3.40.50.1820">
    <property type="entry name" value="alpha/beta hydrolase"/>
    <property type="match status" value="1"/>
</dbReference>